<gene>
    <name evidence="8" type="primary">LOC105155200</name>
</gene>
<reference evidence="8" key="1">
    <citation type="submission" date="2025-08" db="UniProtKB">
        <authorList>
            <consortium name="RefSeq"/>
        </authorList>
    </citation>
    <scope>IDENTIFICATION</scope>
</reference>
<evidence type="ECO:0000313" key="8">
    <source>
        <dbReference type="RefSeq" id="XP_011069372.1"/>
    </source>
</evidence>
<evidence type="ECO:0000256" key="1">
    <source>
        <dbReference type="ARBA" id="ARBA00022723"/>
    </source>
</evidence>
<evidence type="ECO:0000256" key="3">
    <source>
        <dbReference type="ARBA" id="ARBA00022833"/>
    </source>
</evidence>
<dbReference type="InterPro" id="IPR036236">
    <property type="entry name" value="Znf_C2H2_sf"/>
</dbReference>
<proteinExistence type="predicted"/>
<dbReference type="SMART" id="SM00614">
    <property type="entry name" value="ZnF_BED"/>
    <property type="match status" value="1"/>
</dbReference>
<name>A0A6I9SIR1_SESIN</name>
<evidence type="ECO:0000256" key="2">
    <source>
        <dbReference type="ARBA" id="ARBA00022771"/>
    </source>
</evidence>
<dbReference type="InterPro" id="IPR053031">
    <property type="entry name" value="Cuticle_assoc_protein"/>
</dbReference>
<dbReference type="SUPFAM" id="SSF140996">
    <property type="entry name" value="Hermes dimerisation domain"/>
    <property type="match status" value="1"/>
</dbReference>
<feature type="non-terminal residue" evidence="8">
    <location>
        <position position="181"/>
    </location>
</feature>
<dbReference type="Pfam" id="PF02892">
    <property type="entry name" value="zf-BED"/>
    <property type="match status" value="1"/>
</dbReference>
<dbReference type="Proteomes" id="UP000504604">
    <property type="component" value="Unplaced"/>
</dbReference>
<dbReference type="GeneID" id="105155200"/>
<feature type="region of interest" description="Disordered" evidence="5">
    <location>
        <begin position="1"/>
        <end position="26"/>
    </location>
</feature>
<dbReference type="PANTHER" id="PTHR34396:SF27">
    <property type="entry name" value="OS08G0208700 PROTEIN"/>
    <property type="match status" value="1"/>
</dbReference>
<keyword evidence="1" id="KW-0479">Metal-binding</keyword>
<dbReference type="KEGG" id="sind:105155200"/>
<accession>A0A6I9SIR1</accession>
<keyword evidence="2 4" id="KW-0863">Zinc-finger</keyword>
<keyword evidence="7" id="KW-1185">Reference proteome</keyword>
<evidence type="ECO:0000256" key="4">
    <source>
        <dbReference type="PROSITE-ProRule" id="PRU00027"/>
    </source>
</evidence>
<dbReference type="InterPro" id="IPR003656">
    <property type="entry name" value="Znf_BED"/>
</dbReference>
<evidence type="ECO:0000313" key="7">
    <source>
        <dbReference type="Proteomes" id="UP000504604"/>
    </source>
</evidence>
<dbReference type="InParanoid" id="A0A6I9SIR1"/>
<organism evidence="7 8">
    <name type="scientific">Sesamum indicum</name>
    <name type="common">Oriental sesame</name>
    <name type="synonym">Sesamum orientale</name>
    <dbReference type="NCBI Taxonomy" id="4182"/>
    <lineage>
        <taxon>Eukaryota</taxon>
        <taxon>Viridiplantae</taxon>
        <taxon>Streptophyta</taxon>
        <taxon>Embryophyta</taxon>
        <taxon>Tracheophyta</taxon>
        <taxon>Spermatophyta</taxon>
        <taxon>Magnoliopsida</taxon>
        <taxon>eudicotyledons</taxon>
        <taxon>Gunneridae</taxon>
        <taxon>Pentapetalae</taxon>
        <taxon>asterids</taxon>
        <taxon>lamiids</taxon>
        <taxon>Lamiales</taxon>
        <taxon>Pedaliaceae</taxon>
        <taxon>Sesamum</taxon>
    </lineage>
</organism>
<keyword evidence="3" id="KW-0862">Zinc</keyword>
<dbReference type="AlphaFoldDB" id="A0A6I9SIR1"/>
<dbReference type="GO" id="GO:0005634">
    <property type="term" value="C:nucleus"/>
    <property type="evidence" value="ECO:0007669"/>
    <property type="project" value="TreeGrafter"/>
</dbReference>
<protein>
    <submittedName>
        <fullName evidence="8">Zinc finger BED domain-containing protein RICESLEEPER 4-like</fullName>
    </submittedName>
</protein>
<evidence type="ECO:0000259" key="6">
    <source>
        <dbReference type="PROSITE" id="PS50808"/>
    </source>
</evidence>
<dbReference type="PANTHER" id="PTHR34396">
    <property type="entry name" value="OS03G0264950 PROTEIN-RELATED"/>
    <property type="match status" value="1"/>
</dbReference>
<dbReference type="GO" id="GO:1990837">
    <property type="term" value="F:sequence-specific double-stranded DNA binding"/>
    <property type="evidence" value="ECO:0007669"/>
    <property type="project" value="TreeGrafter"/>
</dbReference>
<dbReference type="SUPFAM" id="SSF57667">
    <property type="entry name" value="beta-beta-alpha zinc fingers"/>
    <property type="match status" value="1"/>
</dbReference>
<dbReference type="PROSITE" id="PS50808">
    <property type="entry name" value="ZF_BED"/>
    <property type="match status" value="1"/>
</dbReference>
<dbReference type="GO" id="GO:0006357">
    <property type="term" value="P:regulation of transcription by RNA polymerase II"/>
    <property type="evidence" value="ECO:0007669"/>
    <property type="project" value="TreeGrafter"/>
</dbReference>
<dbReference type="OrthoDB" id="1301613at2759"/>
<dbReference type="RefSeq" id="XP_011069372.1">
    <property type="nucleotide sequence ID" value="XM_011071070.1"/>
</dbReference>
<evidence type="ECO:0000256" key="5">
    <source>
        <dbReference type="SAM" id="MobiDB-lite"/>
    </source>
</evidence>
<feature type="domain" description="BED-type" evidence="6">
    <location>
        <begin position="45"/>
        <end position="106"/>
    </location>
</feature>
<dbReference type="GO" id="GO:0008270">
    <property type="term" value="F:zinc ion binding"/>
    <property type="evidence" value="ECO:0007669"/>
    <property type="project" value="UniProtKB-KW"/>
</dbReference>
<sequence>MDDSPSISSKKMDLPQAPPTTSIPRFTPENEQMEIEDEGYSDTLPTQMEIWDHFTPYTDNNGKTRANCKYCDKVYDVDASNNVTSAMNNHRKACNNHPHNAYVADNQAIASSCRSVTEDSSEFSSHWKFDQEATRKALARMVIIDKLPFKFVEKEGFRQFVSVACPQFIVPSRTTIIEDCY</sequence>